<accession>A0A6J6GIF7</accession>
<name>A0A6J6GIF7_9ZZZZ</name>
<proteinExistence type="predicted"/>
<evidence type="ECO:0000313" key="1">
    <source>
        <dbReference type="EMBL" id="CAB4601102.1"/>
    </source>
</evidence>
<organism evidence="1">
    <name type="scientific">freshwater metagenome</name>
    <dbReference type="NCBI Taxonomy" id="449393"/>
    <lineage>
        <taxon>unclassified sequences</taxon>
        <taxon>metagenomes</taxon>
        <taxon>ecological metagenomes</taxon>
    </lineage>
</organism>
<dbReference type="AlphaFoldDB" id="A0A6J6GIF7"/>
<dbReference type="EMBL" id="CAEZUI010000114">
    <property type="protein sequence ID" value="CAB4601102.1"/>
    <property type="molecule type" value="Genomic_DNA"/>
</dbReference>
<protein>
    <submittedName>
        <fullName evidence="1">Unannotated protein</fullName>
    </submittedName>
</protein>
<dbReference type="Gene3D" id="3.40.50.720">
    <property type="entry name" value="NAD(P)-binding Rossmann-like Domain"/>
    <property type="match status" value="1"/>
</dbReference>
<gene>
    <name evidence="1" type="ORF">UFOPK1807_00838</name>
</gene>
<reference evidence="1" key="1">
    <citation type="submission" date="2020-05" db="EMBL/GenBank/DDBJ databases">
        <authorList>
            <person name="Chiriac C."/>
            <person name="Salcher M."/>
            <person name="Ghai R."/>
            <person name="Kavagutti S V."/>
        </authorList>
    </citation>
    <scope>NUCLEOTIDE SEQUENCE</scope>
</reference>
<sequence length="381" mass="41540">MSNHLNHGRLNHGRLNHGRLKRGLALLATREPGVYLIGDRTASIRLNSRVELTAAHELASGVSGPSNQDLETKAIERICNSGFTSQSQPLPALPRRYGALPTARDVAMQLIIKRSAPELAECEWAQRDNDGGATTLALRSSARILISGRSRIATLLLHLLPQSGVGSVESADRYESPEISPMDIGMADIGMADIGGNFYQRQSARNISFALFSAKAGRSEGNINEALDRTLESERPTTHQQPTLIIHCGDLGIEDQVDWLVSSQPHLIITKPLGREVAISPIILPGQSPCLRCMELYELDRYGFSRFERIPLTQIDESSVVASHFIASLVASIALNFIDSKILTAQGVGEITYIDRLDLRAPQVVAIERHPLCGCSAGFLQ</sequence>